<evidence type="ECO:0000259" key="4">
    <source>
        <dbReference type="PROSITE" id="PS50043"/>
    </source>
</evidence>
<evidence type="ECO:0000256" key="2">
    <source>
        <dbReference type="ARBA" id="ARBA00023125"/>
    </source>
</evidence>
<dbReference type="PANTHER" id="PTHR44688">
    <property type="entry name" value="DNA-BINDING TRANSCRIPTIONAL ACTIVATOR DEVR_DOSR"/>
    <property type="match status" value="1"/>
</dbReference>
<dbReference type="OrthoDB" id="840236at2"/>
<dbReference type="Pfam" id="PF00196">
    <property type="entry name" value="GerE"/>
    <property type="match status" value="1"/>
</dbReference>
<gene>
    <name evidence="5" type="primary">nreC_2</name>
    <name evidence="5" type="ORF">NCTC13043_02007</name>
</gene>
<dbReference type="PANTHER" id="PTHR44688:SF16">
    <property type="entry name" value="DNA-BINDING TRANSCRIPTIONAL ACTIVATOR DEVR_DOSR"/>
    <property type="match status" value="1"/>
</dbReference>
<name>A0A379G919_9BACT</name>
<evidence type="ECO:0000313" key="5">
    <source>
        <dbReference type="EMBL" id="SUC37518.1"/>
    </source>
</evidence>
<keyword evidence="1" id="KW-0805">Transcription regulation</keyword>
<sequence length="183" mass="21307">MKPVEFYITPEGDVTLREVGKAERQLTEKDTDIIQPLLYALREYYPAAYSCLMDIYSKSVDNKPYRDFLAARRFIKCNFGVFDNTIDIDAEWNFNFEFVSCPMRGECKFDHILCQPKFNSSLSERQLEVMRMCYEGRKDDEIAEALFISINTVANHRKAAFLKLGVHSMGEFNKYANDNKLFG</sequence>
<keyword evidence="3" id="KW-0804">Transcription</keyword>
<dbReference type="SUPFAM" id="SSF46894">
    <property type="entry name" value="C-terminal effector domain of the bipartite response regulators"/>
    <property type="match status" value="1"/>
</dbReference>
<keyword evidence="2" id="KW-0238">DNA-binding</keyword>
<dbReference type="GO" id="GO:0003677">
    <property type="term" value="F:DNA binding"/>
    <property type="evidence" value="ECO:0007669"/>
    <property type="project" value="UniProtKB-KW"/>
</dbReference>
<evidence type="ECO:0000256" key="1">
    <source>
        <dbReference type="ARBA" id="ARBA00023015"/>
    </source>
</evidence>
<protein>
    <submittedName>
        <fullName evidence="5">Nitrogen regulation protein C</fullName>
    </submittedName>
</protein>
<dbReference type="SMART" id="SM00421">
    <property type="entry name" value="HTH_LUXR"/>
    <property type="match status" value="1"/>
</dbReference>
<reference evidence="5 6" key="1">
    <citation type="submission" date="2018-06" db="EMBL/GenBank/DDBJ databases">
        <authorList>
            <consortium name="Pathogen Informatics"/>
            <person name="Doyle S."/>
        </authorList>
    </citation>
    <scope>NUCLEOTIDE SEQUENCE [LARGE SCALE GENOMIC DNA]</scope>
    <source>
        <strain evidence="5 6">NCTC13043</strain>
    </source>
</reference>
<dbReference type="EMBL" id="UGTP01000002">
    <property type="protein sequence ID" value="SUC37518.1"/>
    <property type="molecule type" value="Genomic_DNA"/>
</dbReference>
<dbReference type="Gene3D" id="1.10.10.10">
    <property type="entry name" value="Winged helix-like DNA-binding domain superfamily/Winged helix DNA-binding domain"/>
    <property type="match status" value="1"/>
</dbReference>
<evidence type="ECO:0000313" key="6">
    <source>
        <dbReference type="Proteomes" id="UP000254235"/>
    </source>
</evidence>
<dbReference type="GO" id="GO:0006355">
    <property type="term" value="P:regulation of DNA-templated transcription"/>
    <property type="evidence" value="ECO:0007669"/>
    <property type="project" value="InterPro"/>
</dbReference>
<dbReference type="PROSITE" id="PS50043">
    <property type="entry name" value="HTH_LUXR_2"/>
    <property type="match status" value="1"/>
</dbReference>
<dbReference type="CDD" id="cd06170">
    <property type="entry name" value="LuxR_C_like"/>
    <property type="match status" value="1"/>
</dbReference>
<dbReference type="GeneID" id="78571647"/>
<dbReference type="InterPro" id="IPR016032">
    <property type="entry name" value="Sig_transdc_resp-reg_C-effctor"/>
</dbReference>
<dbReference type="AlphaFoldDB" id="A0A379G919"/>
<accession>A0A379G919</accession>
<dbReference type="PRINTS" id="PR00038">
    <property type="entry name" value="HTHLUXR"/>
</dbReference>
<feature type="domain" description="HTH luxR-type" evidence="4">
    <location>
        <begin position="115"/>
        <end position="180"/>
    </location>
</feature>
<dbReference type="InterPro" id="IPR000792">
    <property type="entry name" value="Tscrpt_reg_LuxR_C"/>
</dbReference>
<dbReference type="InterPro" id="IPR036388">
    <property type="entry name" value="WH-like_DNA-bd_sf"/>
</dbReference>
<dbReference type="Proteomes" id="UP000254235">
    <property type="component" value="Unassembled WGS sequence"/>
</dbReference>
<dbReference type="RefSeq" id="WP_115083959.1">
    <property type="nucleotide sequence ID" value="NZ_UGTP01000002.1"/>
</dbReference>
<organism evidence="5 6">
    <name type="scientific">Prevotella pallens</name>
    <dbReference type="NCBI Taxonomy" id="60133"/>
    <lineage>
        <taxon>Bacteria</taxon>
        <taxon>Pseudomonadati</taxon>
        <taxon>Bacteroidota</taxon>
        <taxon>Bacteroidia</taxon>
        <taxon>Bacteroidales</taxon>
        <taxon>Prevotellaceae</taxon>
        <taxon>Prevotella</taxon>
    </lineage>
</organism>
<proteinExistence type="predicted"/>
<evidence type="ECO:0000256" key="3">
    <source>
        <dbReference type="ARBA" id="ARBA00023163"/>
    </source>
</evidence>